<organism evidence="10 11">
    <name type="scientific">Candidatus Phytoplasma sacchari</name>
    <dbReference type="NCBI Taxonomy" id="2609813"/>
    <lineage>
        <taxon>Bacteria</taxon>
        <taxon>Bacillati</taxon>
        <taxon>Mycoplasmatota</taxon>
        <taxon>Mollicutes</taxon>
        <taxon>Acholeplasmatales</taxon>
        <taxon>Acholeplasmataceae</taxon>
        <taxon>Candidatus Phytoplasma</taxon>
        <taxon>16SrXI (Rice yellow dwarf group)</taxon>
    </lineage>
</organism>
<dbReference type="InterPro" id="IPR045085">
    <property type="entry name" value="HLD_clamp_pol_III_gamma_tau"/>
</dbReference>
<dbReference type="Pfam" id="PF13177">
    <property type="entry name" value="DNA_pol3_delta2"/>
    <property type="match status" value="1"/>
</dbReference>
<comment type="function">
    <text evidence="8">DNA polymerase III is a complex, multichain enzyme responsible for most of the replicative synthesis in bacteria. This DNA polymerase also exhibits 3' to 5' exonuclease activity.</text>
</comment>
<dbReference type="SUPFAM" id="SSF52540">
    <property type="entry name" value="P-loop containing nucleoside triphosphate hydrolases"/>
    <property type="match status" value="1"/>
</dbReference>
<dbReference type="InterPro" id="IPR012763">
    <property type="entry name" value="DNA_pol_III_sug/sutau_N"/>
</dbReference>
<gene>
    <name evidence="8 10" type="primary">dnaX</name>
    <name evidence="10" type="ORF">O7R10_01005</name>
</gene>
<feature type="domain" description="AAA+ ATPase" evidence="9">
    <location>
        <begin position="37"/>
        <end position="179"/>
    </location>
</feature>
<dbReference type="PRINTS" id="PR00300">
    <property type="entry name" value="CLPPROTEASEA"/>
</dbReference>
<dbReference type="EMBL" id="CP115156">
    <property type="protein sequence ID" value="WBL31626.1"/>
    <property type="molecule type" value="Genomic_DNA"/>
</dbReference>
<keyword evidence="5 8" id="KW-0067">ATP-binding</keyword>
<dbReference type="EC" id="2.7.7.7" evidence="8"/>
<evidence type="ECO:0000256" key="5">
    <source>
        <dbReference type="ARBA" id="ARBA00022840"/>
    </source>
</evidence>
<dbReference type="InterPro" id="IPR050238">
    <property type="entry name" value="DNA_Rep/Repair_Clamp_Loader"/>
</dbReference>
<dbReference type="GO" id="GO:0003887">
    <property type="term" value="F:DNA-directed DNA polymerase activity"/>
    <property type="evidence" value="ECO:0007669"/>
    <property type="project" value="UniProtKB-EC"/>
</dbReference>
<evidence type="ECO:0000256" key="7">
    <source>
        <dbReference type="ARBA" id="ARBA00049244"/>
    </source>
</evidence>
<evidence type="ECO:0000256" key="8">
    <source>
        <dbReference type="RuleBase" id="RU364063"/>
    </source>
</evidence>
<dbReference type="Pfam" id="PF22608">
    <property type="entry name" value="DNAX_ATPase_lid"/>
    <property type="match status" value="1"/>
</dbReference>
<evidence type="ECO:0000256" key="4">
    <source>
        <dbReference type="ARBA" id="ARBA00022833"/>
    </source>
</evidence>
<evidence type="ECO:0000256" key="3">
    <source>
        <dbReference type="ARBA" id="ARBA00022741"/>
    </source>
</evidence>
<keyword evidence="4" id="KW-0862">Zinc</keyword>
<sequence>MSYITLYRKYRPQNFYDIVGQSVIIRTLKNAIKYQKIHHCYLFSGDKGVGKTTLAKILVKSINCFSFKKEDCCNECESCLIINNKKSLDIVEIDGASYNGVDEIRELKNKAQYRPTLLRYKIYIIDEVHVLSHNAFNALLKLLEDPPANIIFILITSELRKIPKTIISRTQHFHLQNISKKDIQKKLSFIINQENILIDEKALEMISFYANGSLRDALNLLDQINSFKIGTLIKIRDVEEILGVVSNEKIEKLSDYLFNKKSDEIIFFLEELFKFDCINFSLLISDLIDFFQKKMIDFFKENDDKQNLFYYLSHEQKENFFEVLFKLQQNLIHSKQKKNLIIITFLKINRFFLNDNIFKKDDYYVNLSKNKNGFTNNVEFEKNKIINEENIKEDFKDNLKKIKIKKKEKMENGFVKYLKKIFLNSDEITKDIIMKGWIKLKNFPNKDLAIAASFLYKTNLLMISHNKEMLLSCCCEKDYKRLLTSSVRNKIKLILNSKKELIKEYFVILKKDWEEKLYPIYIKFKQTGNIRDLDFSNFDPIFYEQNSVLNIEQNQKIIIKLAREFFGFDKVEIVNSDEE</sequence>
<dbReference type="Gene3D" id="1.10.8.60">
    <property type="match status" value="1"/>
</dbReference>
<accession>A0ABY7M4H9</accession>
<dbReference type="PANTHER" id="PTHR11669:SF0">
    <property type="entry name" value="PROTEIN STICHEL-LIKE 2"/>
    <property type="match status" value="1"/>
</dbReference>
<dbReference type="CDD" id="cd18137">
    <property type="entry name" value="HLD_clamp_pol_III_gamma_tau"/>
    <property type="match status" value="1"/>
</dbReference>
<comment type="catalytic activity">
    <reaction evidence="7 8">
        <text>DNA(n) + a 2'-deoxyribonucleoside 5'-triphosphate = DNA(n+1) + diphosphate</text>
        <dbReference type="Rhea" id="RHEA:22508"/>
        <dbReference type="Rhea" id="RHEA-COMP:17339"/>
        <dbReference type="Rhea" id="RHEA-COMP:17340"/>
        <dbReference type="ChEBI" id="CHEBI:33019"/>
        <dbReference type="ChEBI" id="CHEBI:61560"/>
        <dbReference type="ChEBI" id="CHEBI:173112"/>
        <dbReference type="EC" id="2.7.7.7"/>
    </reaction>
</comment>
<keyword evidence="8 10" id="KW-0808">Transferase</keyword>
<dbReference type="InterPro" id="IPR001270">
    <property type="entry name" value="ClpA/B"/>
</dbReference>
<keyword evidence="2" id="KW-0479">Metal-binding</keyword>
<evidence type="ECO:0000256" key="6">
    <source>
        <dbReference type="ARBA" id="ARBA00022932"/>
    </source>
</evidence>
<evidence type="ECO:0000313" key="10">
    <source>
        <dbReference type="EMBL" id="WBL31626.1"/>
    </source>
</evidence>
<dbReference type="SMART" id="SM00382">
    <property type="entry name" value="AAA"/>
    <property type="match status" value="1"/>
</dbReference>
<evidence type="ECO:0000256" key="2">
    <source>
        <dbReference type="ARBA" id="ARBA00022723"/>
    </source>
</evidence>
<proteinExistence type="inferred from homology"/>
<reference evidence="10" key="1">
    <citation type="submission" date="2022-12" db="EMBL/GenBank/DDBJ databases">
        <title>Genomic Characterization of Candidatus Phytoplasma sacchari in China.</title>
        <authorList>
            <person name="Zhang R.-Y."/>
        </authorList>
    </citation>
    <scope>NUCLEOTIDE SEQUENCE [LARGE SCALE GENOMIC DNA]</scope>
    <source>
        <strain evidence="10">SCWL1</strain>
    </source>
</reference>
<keyword evidence="8" id="KW-0235">DNA replication</keyword>
<evidence type="ECO:0000313" key="11">
    <source>
        <dbReference type="Proteomes" id="UP001210120"/>
    </source>
</evidence>
<dbReference type="PANTHER" id="PTHR11669">
    <property type="entry name" value="REPLICATION FACTOR C / DNA POLYMERASE III GAMMA-TAU SUBUNIT"/>
    <property type="match status" value="1"/>
</dbReference>
<comment type="similarity">
    <text evidence="1 8">Belongs to the DnaX/STICHEL family.</text>
</comment>
<dbReference type="Proteomes" id="UP001210120">
    <property type="component" value="Chromosome"/>
</dbReference>
<evidence type="ECO:0000256" key="1">
    <source>
        <dbReference type="ARBA" id="ARBA00006360"/>
    </source>
</evidence>
<dbReference type="NCBIfam" id="TIGR02397">
    <property type="entry name" value="dnaX_nterm"/>
    <property type="match status" value="1"/>
</dbReference>
<dbReference type="InterPro" id="IPR003593">
    <property type="entry name" value="AAA+_ATPase"/>
</dbReference>
<comment type="subunit">
    <text evidence="8">DNA polymerase III contains a core (composed of alpha, epsilon and theta chains) that associates with a tau subunit. This core dimerizes to form the POLIII' complex. PolIII' associates with the gamma complex (composed of gamma, delta, delta', psi and chi chains) and with the beta chain to form the complete DNA polymerase III complex.</text>
</comment>
<dbReference type="Gene3D" id="3.40.50.300">
    <property type="entry name" value="P-loop containing nucleotide triphosphate hydrolases"/>
    <property type="match status" value="1"/>
</dbReference>
<dbReference type="InterPro" id="IPR027417">
    <property type="entry name" value="P-loop_NTPase"/>
</dbReference>
<keyword evidence="3 8" id="KW-0547">Nucleotide-binding</keyword>
<dbReference type="CDD" id="cd00009">
    <property type="entry name" value="AAA"/>
    <property type="match status" value="1"/>
</dbReference>
<keyword evidence="6 8" id="KW-0239">DNA-directed DNA polymerase</keyword>
<keyword evidence="8 10" id="KW-0548">Nucleotidyltransferase</keyword>
<name>A0ABY7M4H9_9MOLU</name>
<evidence type="ECO:0000259" key="9">
    <source>
        <dbReference type="SMART" id="SM00382"/>
    </source>
</evidence>
<keyword evidence="11" id="KW-1185">Reference proteome</keyword>
<protein>
    <recommendedName>
        <fullName evidence="8">DNA polymerase III subunit gamma/tau</fullName>
        <ecNumber evidence="8">2.7.7.7</ecNumber>
    </recommendedName>
</protein>